<dbReference type="RefSeq" id="WP_205740912.1">
    <property type="nucleotide sequence ID" value="NZ_PYGE01000010.1"/>
</dbReference>
<organism evidence="2 3">
    <name type="scientific">Haloactinopolyspora alba</name>
    <dbReference type="NCBI Taxonomy" id="648780"/>
    <lineage>
        <taxon>Bacteria</taxon>
        <taxon>Bacillati</taxon>
        <taxon>Actinomycetota</taxon>
        <taxon>Actinomycetes</taxon>
        <taxon>Jiangellales</taxon>
        <taxon>Jiangellaceae</taxon>
        <taxon>Haloactinopolyspora</taxon>
    </lineage>
</organism>
<gene>
    <name evidence="2" type="ORF">CLV30_110175</name>
</gene>
<feature type="compositionally biased region" description="Low complexity" evidence="1">
    <location>
        <begin position="137"/>
        <end position="146"/>
    </location>
</feature>
<evidence type="ECO:0000313" key="3">
    <source>
        <dbReference type="Proteomes" id="UP000243528"/>
    </source>
</evidence>
<feature type="compositionally biased region" description="Basic and acidic residues" evidence="1">
    <location>
        <begin position="184"/>
        <end position="200"/>
    </location>
</feature>
<feature type="compositionally biased region" description="Pro residues" evidence="1">
    <location>
        <begin position="127"/>
        <end position="136"/>
    </location>
</feature>
<dbReference type="Proteomes" id="UP000243528">
    <property type="component" value="Unassembled WGS sequence"/>
</dbReference>
<name>A0A2P8DZ77_9ACTN</name>
<accession>A0A2P8DZ77</accession>
<comment type="caution">
    <text evidence="2">The sequence shown here is derived from an EMBL/GenBank/DDBJ whole genome shotgun (WGS) entry which is preliminary data.</text>
</comment>
<proteinExistence type="predicted"/>
<protein>
    <submittedName>
        <fullName evidence="2">Uncharacterized protein</fullName>
    </submittedName>
</protein>
<dbReference type="AlphaFoldDB" id="A0A2P8DZ77"/>
<dbReference type="EMBL" id="PYGE01000010">
    <property type="protein sequence ID" value="PSL02520.1"/>
    <property type="molecule type" value="Genomic_DNA"/>
</dbReference>
<sequence length="200" mass="21718">MLPRRFALVRHVDYTGISGIGVVAYGVVFADGHVALRWTSDHPATSLWESLDDVLAIHGHGDATSVEWLDRDELERPSTTPRGRRARRASSTAAPEHARNTEPPPEIEPSRTDDVPADTTDETSTPDGPPPPPPTSRPDVAAPGTPGRRRARQHGDPGFAATHEQSADEAAVPSQRGPGRHRRPAPEPESRPTRPVESDW</sequence>
<evidence type="ECO:0000256" key="1">
    <source>
        <dbReference type="SAM" id="MobiDB-lite"/>
    </source>
</evidence>
<evidence type="ECO:0000313" key="2">
    <source>
        <dbReference type="EMBL" id="PSL02520.1"/>
    </source>
</evidence>
<feature type="region of interest" description="Disordered" evidence="1">
    <location>
        <begin position="69"/>
        <end position="200"/>
    </location>
</feature>
<keyword evidence="3" id="KW-1185">Reference proteome</keyword>
<reference evidence="2 3" key="1">
    <citation type="submission" date="2018-03" db="EMBL/GenBank/DDBJ databases">
        <title>Genomic Encyclopedia of Archaeal and Bacterial Type Strains, Phase II (KMG-II): from individual species to whole genera.</title>
        <authorList>
            <person name="Goeker M."/>
        </authorList>
    </citation>
    <scope>NUCLEOTIDE SEQUENCE [LARGE SCALE GENOMIC DNA]</scope>
    <source>
        <strain evidence="2 3">DSM 45211</strain>
    </source>
</reference>